<feature type="transmembrane region" description="Helical" evidence="9">
    <location>
        <begin position="105"/>
        <end position="123"/>
    </location>
</feature>
<dbReference type="CDD" id="cd18596">
    <property type="entry name" value="ABC_6TM_VMR1_D1_like"/>
    <property type="match status" value="1"/>
</dbReference>
<keyword evidence="4 9" id="KW-0812">Transmembrane</keyword>
<keyword evidence="7 9" id="KW-1133">Transmembrane helix</keyword>
<keyword evidence="8 9" id="KW-0472">Membrane</keyword>
<evidence type="ECO:0000256" key="8">
    <source>
        <dbReference type="ARBA" id="ARBA00023136"/>
    </source>
</evidence>
<feature type="transmembrane region" description="Helical" evidence="9">
    <location>
        <begin position="12"/>
        <end position="31"/>
    </location>
</feature>
<dbReference type="InterPro" id="IPR011527">
    <property type="entry name" value="ABC1_TM_dom"/>
</dbReference>
<dbReference type="InterPro" id="IPR027417">
    <property type="entry name" value="P-loop_NTPase"/>
</dbReference>
<dbReference type="PANTHER" id="PTHR24223:SF456">
    <property type="entry name" value="MULTIDRUG RESISTANCE-ASSOCIATED PROTEIN LETHAL(2)03659"/>
    <property type="match status" value="1"/>
</dbReference>
<dbReference type="InterPro" id="IPR036640">
    <property type="entry name" value="ABC1_TM_sf"/>
</dbReference>
<comment type="caution">
    <text evidence="11">The sequence shown here is derived from an EMBL/GenBank/DDBJ whole genome shotgun (WGS) entry which is preliminary data.</text>
</comment>
<feature type="transmembrane region" description="Helical" evidence="9">
    <location>
        <begin position="135"/>
        <end position="154"/>
    </location>
</feature>
<sequence>MDQNPSPPAIAGGSALIVLFFLTVPTFLKLFENVRSKLKPTDYEDVHKLYEDEDGAATEESQKEYSAALPKYLVLSSTIIGFLASTATAVITTVMPMTTMYLNNWLLFSSWSLLVIETVYVAADHDSRRRFDYGRLSATASIAIFAALGVRYGAILSYSDLKVYSIFVALDAVQIVAAVISCISSLSLPRRPSVFERDHTVEGQYTVSALSRYTFGWAGKMLSLVRNKKTLDLTDLPKLHFKARSAYLEGNFESKKKRDSLWKGLIIAHYPEIIFQSSYAIVQSAAQFAPQLAMYWLLKTIEGRSNGVQTAKVAWVLVLALGLSIVFASWGQAWAHFIAYARLGLPVRSELSAMIFSKATRRKDVKGVQKAKISADLHSAAATVPVEVNGSSPLNASDSSPVAAIDPARGVKGKTGTSDEENIQKTRQSTINLVGVDAKRVADFMLFYTIFPETITELAVSIIFLLNIIGWQSLLAGLAVLVVLLPVNIYVSKHYSDAQDDLMKVRDQKMVVVTEALQGIRQIKFSAEEQQWQEKIGKKRDEELKTQWKVFYLDTVLISVWILGPLMLSTVSLAVYAILQGNLTASVAFTTLTVMSNMEATLAILPETISEGLEAWVSIKRIDEYLNAAERDTYVTSGTAVSFKDVSIAWPADSQEEDPARFILRDINVRFPPQELSVISGQTGSGKSLLLAAIIGEADKQSGTIKVPKAPAMQDRYDYKANKSDWIVENATAFVAQIPWIEKCQHQGQHPLRFTVRFWPIQ</sequence>
<feature type="domain" description="ABC transmembrane type-1" evidence="10">
    <location>
        <begin position="431"/>
        <end position="614"/>
    </location>
</feature>
<dbReference type="InterPro" id="IPR050173">
    <property type="entry name" value="ABC_transporter_C-like"/>
</dbReference>
<dbReference type="Proteomes" id="UP001590951">
    <property type="component" value="Unassembled WGS sequence"/>
</dbReference>
<dbReference type="Pfam" id="PF00664">
    <property type="entry name" value="ABC_membrane"/>
    <property type="match status" value="1"/>
</dbReference>
<keyword evidence="5" id="KW-0547">Nucleotide-binding</keyword>
<evidence type="ECO:0000259" key="10">
    <source>
        <dbReference type="PROSITE" id="PS50929"/>
    </source>
</evidence>
<feature type="transmembrane region" description="Helical" evidence="9">
    <location>
        <begin position="313"/>
        <end position="331"/>
    </location>
</feature>
<evidence type="ECO:0000256" key="6">
    <source>
        <dbReference type="ARBA" id="ARBA00022840"/>
    </source>
</evidence>
<evidence type="ECO:0000256" key="9">
    <source>
        <dbReference type="SAM" id="Phobius"/>
    </source>
</evidence>
<dbReference type="Gene3D" id="1.20.1560.10">
    <property type="entry name" value="ABC transporter type 1, transmembrane domain"/>
    <property type="match status" value="1"/>
</dbReference>
<evidence type="ECO:0000256" key="3">
    <source>
        <dbReference type="ARBA" id="ARBA00022448"/>
    </source>
</evidence>
<dbReference type="SUPFAM" id="SSF52540">
    <property type="entry name" value="P-loop containing nucleoside triphosphate hydrolases"/>
    <property type="match status" value="1"/>
</dbReference>
<evidence type="ECO:0000256" key="2">
    <source>
        <dbReference type="ARBA" id="ARBA00009726"/>
    </source>
</evidence>
<dbReference type="SUPFAM" id="SSF90123">
    <property type="entry name" value="ABC transporter transmembrane region"/>
    <property type="match status" value="1"/>
</dbReference>
<dbReference type="Pfam" id="PF00005">
    <property type="entry name" value="ABC_tran"/>
    <property type="match status" value="1"/>
</dbReference>
<protein>
    <recommendedName>
        <fullName evidence="10">ABC transmembrane type-1 domain-containing protein</fullName>
    </recommendedName>
</protein>
<evidence type="ECO:0000313" key="11">
    <source>
        <dbReference type="EMBL" id="KAL2050678.1"/>
    </source>
</evidence>
<feature type="transmembrane region" description="Helical" evidence="9">
    <location>
        <begin position="72"/>
        <end position="93"/>
    </location>
</feature>
<accession>A0ABR4B4E8</accession>
<comment type="subcellular location">
    <subcellularLocation>
        <location evidence="1">Membrane</location>
        <topology evidence="1">Multi-pass membrane protein</topology>
    </subcellularLocation>
</comment>
<dbReference type="EMBL" id="JBHFEH010000044">
    <property type="protein sequence ID" value="KAL2050678.1"/>
    <property type="molecule type" value="Genomic_DNA"/>
</dbReference>
<reference evidence="11 12" key="1">
    <citation type="submission" date="2024-09" db="EMBL/GenBank/DDBJ databases">
        <title>Rethinking Asexuality: The Enigmatic Case of Functional Sexual Genes in Lepraria (Stereocaulaceae).</title>
        <authorList>
            <person name="Doellman M."/>
            <person name="Sun Y."/>
            <person name="Barcenas-Pena A."/>
            <person name="Lumbsch H.T."/>
            <person name="Grewe F."/>
        </authorList>
    </citation>
    <scope>NUCLEOTIDE SEQUENCE [LARGE SCALE GENOMIC DNA]</scope>
    <source>
        <strain evidence="11 12">Grewe 0041</strain>
    </source>
</reference>
<organism evidence="11 12">
    <name type="scientific">Lepraria finkii</name>
    <dbReference type="NCBI Taxonomy" id="1340010"/>
    <lineage>
        <taxon>Eukaryota</taxon>
        <taxon>Fungi</taxon>
        <taxon>Dikarya</taxon>
        <taxon>Ascomycota</taxon>
        <taxon>Pezizomycotina</taxon>
        <taxon>Lecanoromycetes</taxon>
        <taxon>OSLEUM clade</taxon>
        <taxon>Lecanoromycetidae</taxon>
        <taxon>Lecanorales</taxon>
        <taxon>Lecanorineae</taxon>
        <taxon>Stereocaulaceae</taxon>
        <taxon>Lepraria</taxon>
    </lineage>
</organism>
<evidence type="ECO:0000256" key="7">
    <source>
        <dbReference type="ARBA" id="ARBA00022989"/>
    </source>
</evidence>
<evidence type="ECO:0000256" key="1">
    <source>
        <dbReference type="ARBA" id="ARBA00004141"/>
    </source>
</evidence>
<comment type="similarity">
    <text evidence="2">Belongs to the ABC transporter superfamily. ABCC family. Conjugate transporter (TC 3.A.1.208) subfamily.</text>
</comment>
<evidence type="ECO:0000313" key="12">
    <source>
        <dbReference type="Proteomes" id="UP001590951"/>
    </source>
</evidence>
<feature type="transmembrane region" description="Helical" evidence="9">
    <location>
        <begin position="166"/>
        <end position="188"/>
    </location>
</feature>
<dbReference type="Gene3D" id="3.40.50.300">
    <property type="entry name" value="P-loop containing nucleotide triphosphate hydrolases"/>
    <property type="match status" value="1"/>
</dbReference>
<evidence type="ECO:0000256" key="4">
    <source>
        <dbReference type="ARBA" id="ARBA00022692"/>
    </source>
</evidence>
<proteinExistence type="inferred from homology"/>
<evidence type="ECO:0000256" key="5">
    <source>
        <dbReference type="ARBA" id="ARBA00022741"/>
    </source>
</evidence>
<keyword evidence="6" id="KW-0067">ATP-binding</keyword>
<keyword evidence="3" id="KW-0813">Transport</keyword>
<dbReference type="PANTHER" id="PTHR24223">
    <property type="entry name" value="ATP-BINDING CASSETTE SUB-FAMILY C"/>
    <property type="match status" value="1"/>
</dbReference>
<dbReference type="InterPro" id="IPR003439">
    <property type="entry name" value="ABC_transporter-like_ATP-bd"/>
</dbReference>
<name>A0ABR4B4E8_9LECA</name>
<keyword evidence="12" id="KW-1185">Reference proteome</keyword>
<feature type="transmembrane region" description="Helical" evidence="9">
    <location>
        <begin position="474"/>
        <end position="491"/>
    </location>
</feature>
<dbReference type="PROSITE" id="PS50929">
    <property type="entry name" value="ABC_TM1F"/>
    <property type="match status" value="1"/>
</dbReference>
<feature type="transmembrane region" description="Helical" evidence="9">
    <location>
        <begin position="550"/>
        <end position="568"/>
    </location>
</feature>
<gene>
    <name evidence="11" type="ORF">ABVK25_009064</name>
</gene>